<keyword evidence="12" id="KW-0418">Kinase</keyword>
<feature type="non-terminal residue" evidence="23">
    <location>
        <position position="842"/>
    </location>
</feature>
<keyword evidence="6" id="KW-0433">Leucine-rich repeat</keyword>
<dbReference type="Gene3D" id="3.80.10.10">
    <property type="entry name" value="Ribonuclease Inhibitor"/>
    <property type="match status" value="3"/>
</dbReference>
<evidence type="ECO:0000313" key="23">
    <source>
        <dbReference type="EMBL" id="KCW89025.1"/>
    </source>
</evidence>
<dbReference type="Pfam" id="PF23598">
    <property type="entry name" value="LRR_14"/>
    <property type="match status" value="1"/>
</dbReference>
<dbReference type="InParanoid" id="A0A059DFM5"/>
<dbReference type="InterPro" id="IPR055414">
    <property type="entry name" value="LRR_R13L4/SHOC2-like"/>
</dbReference>
<dbReference type="SMART" id="SM00369">
    <property type="entry name" value="LRR_TYP"/>
    <property type="match status" value="5"/>
</dbReference>
<dbReference type="FunFam" id="3.30.200.20:FF:000309">
    <property type="entry name" value="Leucine-rich repeat receptor protein kinase MSP1"/>
    <property type="match status" value="1"/>
</dbReference>
<keyword evidence="4" id="KW-0723">Serine/threonine-protein kinase</keyword>
<keyword evidence="5" id="KW-0597">Phosphoprotein</keyword>
<dbReference type="SUPFAM" id="SSF52058">
    <property type="entry name" value="L domain-like"/>
    <property type="match status" value="1"/>
</dbReference>
<dbReference type="PROSITE" id="PS00109">
    <property type="entry name" value="PROTEIN_KINASE_TYR"/>
    <property type="match status" value="1"/>
</dbReference>
<proteinExistence type="predicted"/>
<comment type="catalytic activity">
    <reaction evidence="18">
        <text>L-threonyl-[protein] + ATP = O-phospho-L-threonyl-[protein] + ADP + H(+)</text>
        <dbReference type="Rhea" id="RHEA:46608"/>
        <dbReference type="Rhea" id="RHEA-COMP:11060"/>
        <dbReference type="Rhea" id="RHEA-COMP:11605"/>
        <dbReference type="ChEBI" id="CHEBI:15378"/>
        <dbReference type="ChEBI" id="CHEBI:30013"/>
        <dbReference type="ChEBI" id="CHEBI:30616"/>
        <dbReference type="ChEBI" id="CHEBI:61977"/>
        <dbReference type="ChEBI" id="CHEBI:456216"/>
        <dbReference type="EC" id="2.7.11.1"/>
    </reaction>
</comment>
<evidence type="ECO:0000256" key="11">
    <source>
        <dbReference type="ARBA" id="ARBA00022741"/>
    </source>
</evidence>
<dbReference type="InterPro" id="IPR003591">
    <property type="entry name" value="Leu-rich_rpt_typical-subtyp"/>
</dbReference>
<dbReference type="GO" id="GO:0038023">
    <property type="term" value="F:signaling receptor activity"/>
    <property type="evidence" value="ECO:0000318"/>
    <property type="project" value="GO_Central"/>
</dbReference>
<evidence type="ECO:0000256" key="8">
    <source>
        <dbReference type="ARBA" id="ARBA00022692"/>
    </source>
</evidence>
<keyword evidence="16" id="KW-0675">Receptor</keyword>
<evidence type="ECO:0000256" key="21">
    <source>
        <dbReference type="SAM" id="Phobius"/>
    </source>
</evidence>
<keyword evidence="8 21" id="KW-0812">Transmembrane</keyword>
<evidence type="ECO:0000256" key="17">
    <source>
        <dbReference type="ARBA" id="ARBA00023180"/>
    </source>
</evidence>
<evidence type="ECO:0000259" key="22">
    <source>
        <dbReference type="PROSITE" id="PS50011"/>
    </source>
</evidence>
<dbReference type="PROSITE" id="PS51450">
    <property type="entry name" value="LRR"/>
    <property type="match status" value="1"/>
</dbReference>
<dbReference type="PANTHER" id="PTHR48053">
    <property type="entry name" value="LEUCINE RICH REPEAT FAMILY PROTEIN, EXPRESSED"/>
    <property type="match status" value="1"/>
</dbReference>
<evidence type="ECO:0000256" key="16">
    <source>
        <dbReference type="ARBA" id="ARBA00023170"/>
    </source>
</evidence>
<feature type="non-terminal residue" evidence="23">
    <location>
        <position position="1"/>
    </location>
</feature>
<dbReference type="InterPro" id="IPR001611">
    <property type="entry name" value="Leu-rich_rpt"/>
</dbReference>
<dbReference type="GO" id="GO:0009791">
    <property type="term" value="P:post-embryonic development"/>
    <property type="evidence" value="ECO:0007669"/>
    <property type="project" value="UniProtKB-ARBA"/>
</dbReference>
<dbReference type="Gene3D" id="1.10.510.10">
    <property type="entry name" value="Transferase(Phosphotransferase) domain 1"/>
    <property type="match status" value="1"/>
</dbReference>
<protein>
    <recommendedName>
        <fullName evidence="3">non-specific serine/threonine protein kinase</fullName>
        <ecNumber evidence="3">2.7.11.1</ecNumber>
    </recommendedName>
</protein>
<comment type="subcellular location">
    <subcellularLocation>
        <location evidence="1">Cell membrane</location>
    </subcellularLocation>
    <subcellularLocation>
        <location evidence="2">Membrane</location>
        <topology evidence="2">Single-pass type I membrane protein</topology>
    </subcellularLocation>
</comment>
<feature type="transmembrane region" description="Helical" evidence="21">
    <location>
        <begin position="490"/>
        <end position="513"/>
    </location>
</feature>
<accession>A0A059DFM5</accession>
<evidence type="ECO:0000256" key="5">
    <source>
        <dbReference type="ARBA" id="ARBA00022553"/>
    </source>
</evidence>
<gene>
    <name evidence="23" type="ORF">EUGRSUZ_A01352</name>
</gene>
<evidence type="ECO:0000256" key="18">
    <source>
        <dbReference type="ARBA" id="ARBA00047899"/>
    </source>
</evidence>
<dbReference type="InterPro" id="IPR011009">
    <property type="entry name" value="Kinase-like_dom_sf"/>
</dbReference>
<dbReference type="GO" id="GO:0005886">
    <property type="term" value="C:plasma membrane"/>
    <property type="evidence" value="ECO:0000318"/>
    <property type="project" value="GO_Central"/>
</dbReference>
<keyword evidence="17" id="KW-0325">Glycoprotein</keyword>
<evidence type="ECO:0000256" key="19">
    <source>
        <dbReference type="ARBA" id="ARBA00048679"/>
    </source>
</evidence>
<dbReference type="EMBL" id="KK198753">
    <property type="protein sequence ID" value="KCW89025.1"/>
    <property type="molecule type" value="Genomic_DNA"/>
</dbReference>
<keyword evidence="7" id="KW-0808">Transferase</keyword>
<organism evidence="23">
    <name type="scientific">Eucalyptus grandis</name>
    <name type="common">Flooded gum</name>
    <dbReference type="NCBI Taxonomy" id="71139"/>
    <lineage>
        <taxon>Eukaryota</taxon>
        <taxon>Viridiplantae</taxon>
        <taxon>Streptophyta</taxon>
        <taxon>Embryophyta</taxon>
        <taxon>Tracheophyta</taxon>
        <taxon>Spermatophyta</taxon>
        <taxon>Magnoliopsida</taxon>
        <taxon>eudicotyledons</taxon>
        <taxon>Gunneridae</taxon>
        <taxon>Pentapetalae</taxon>
        <taxon>rosids</taxon>
        <taxon>malvids</taxon>
        <taxon>Myrtales</taxon>
        <taxon>Myrtaceae</taxon>
        <taxon>Myrtoideae</taxon>
        <taxon>Eucalypteae</taxon>
        <taxon>Eucalyptus</taxon>
    </lineage>
</organism>
<keyword evidence="11 20" id="KW-0547">Nucleotide-binding</keyword>
<dbReference type="InterPro" id="IPR051716">
    <property type="entry name" value="Plant_RL_S/T_kinase"/>
</dbReference>
<keyword evidence="14 21" id="KW-1133">Transmembrane helix</keyword>
<dbReference type="PANTHER" id="PTHR48053:SF32">
    <property type="entry name" value="LEUCINE RICH REPEAT FAMILY PROTEIN, EXPRESSED"/>
    <property type="match status" value="1"/>
</dbReference>
<evidence type="ECO:0000256" key="13">
    <source>
        <dbReference type="ARBA" id="ARBA00022840"/>
    </source>
</evidence>
<dbReference type="OMA" id="RWSFENE"/>
<evidence type="ECO:0000256" key="14">
    <source>
        <dbReference type="ARBA" id="ARBA00022989"/>
    </source>
</evidence>
<evidence type="ECO:0000256" key="2">
    <source>
        <dbReference type="ARBA" id="ARBA00004479"/>
    </source>
</evidence>
<evidence type="ECO:0000256" key="9">
    <source>
        <dbReference type="ARBA" id="ARBA00022729"/>
    </source>
</evidence>
<dbReference type="EC" id="2.7.11.1" evidence="3"/>
<evidence type="ECO:0000256" key="10">
    <source>
        <dbReference type="ARBA" id="ARBA00022737"/>
    </source>
</evidence>
<reference evidence="23" key="1">
    <citation type="submission" date="2013-07" db="EMBL/GenBank/DDBJ databases">
        <title>The genome of Eucalyptus grandis.</title>
        <authorList>
            <person name="Schmutz J."/>
            <person name="Hayes R."/>
            <person name="Myburg A."/>
            <person name="Tuskan G."/>
            <person name="Grattapaglia D."/>
            <person name="Rokhsar D.S."/>
        </authorList>
    </citation>
    <scope>NUCLEOTIDE SEQUENCE</scope>
    <source>
        <tissue evidence="23">Leaf extractions</tissue>
    </source>
</reference>
<dbReference type="Gene3D" id="3.30.200.20">
    <property type="entry name" value="Phosphorylase Kinase, domain 1"/>
    <property type="match status" value="1"/>
</dbReference>
<comment type="catalytic activity">
    <reaction evidence="19">
        <text>L-seryl-[protein] + ATP = O-phospho-L-seryl-[protein] + ADP + H(+)</text>
        <dbReference type="Rhea" id="RHEA:17989"/>
        <dbReference type="Rhea" id="RHEA-COMP:9863"/>
        <dbReference type="Rhea" id="RHEA-COMP:11604"/>
        <dbReference type="ChEBI" id="CHEBI:15378"/>
        <dbReference type="ChEBI" id="CHEBI:29999"/>
        <dbReference type="ChEBI" id="CHEBI:30616"/>
        <dbReference type="ChEBI" id="CHEBI:83421"/>
        <dbReference type="ChEBI" id="CHEBI:456216"/>
        <dbReference type="EC" id="2.7.11.1"/>
    </reaction>
</comment>
<dbReference type="GO" id="GO:0005524">
    <property type="term" value="F:ATP binding"/>
    <property type="evidence" value="ECO:0007669"/>
    <property type="project" value="UniProtKB-UniRule"/>
</dbReference>
<dbReference type="FunFam" id="3.80.10.10:FF:000400">
    <property type="entry name" value="Nuclear pore complex protein NUP107"/>
    <property type="match status" value="1"/>
</dbReference>
<dbReference type="Pfam" id="PF00560">
    <property type="entry name" value="LRR_1"/>
    <property type="match status" value="4"/>
</dbReference>
<dbReference type="PROSITE" id="PS50011">
    <property type="entry name" value="PROTEIN_KINASE_DOM"/>
    <property type="match status" value="1"/>
</dbReference>
<dbReference type="Gramene" id="KCW89025">
    <property type="protein sequence ID" value="KCW89025"/>
    <property type="gene ID" value="EUGRSUZ_A01352"/>
</dbReference>
<dbReference type="FunFam" id="3.80.10.10:FF:000233">
    <property type="entry name" value="Leucine-rich repeat receptor-like protein kinase TDR"/>
    <property type="match status" value="1"/>
</dbReference>
<evidence type="ECO:0000256" key="15">
    <source>
        <dbReference type="ARBA" id="ARBA00023136"/>
    </source>
</evidence>
<dbReference type="SUPFAM" id="SSF52047">
    <property type="entry name" value="RNI-like"/>
    <property type="match status" value="1"/>
</dbReference>
<feature type="binding site" evidence="20">
    <location>
        <position position="587"/>
    </location>
    <ligand>
        <name>ATP</name>
        <dbReference type="ChEBI" id="CHEBI:30616"/>
    </ligand>
</feature>
<evidence type="ECO:0000256" key="7">
    <source>
        <dbReference type="ARBA" id="ARBA00022679"/>
    </source>
</evidence>
<keyword evidence="9" id="KW-0732">Signal</keyword>
<evidence type="ECO:0000256" key="20">
    <source>
        <dbReference type="PROSITE-ProRule" id="PRU10141"/>
    </source>
</evidence>
<dbReference type="STRING" id="71139.A0A059DFM5"/>
<dbReference type="AlphaFoldDB" id="A0A059DFM5"/>
<name>A0A059DFM5_EUCGR</name>
<dbReference type="GO" id="GO:0004674">
    <property type="term" value="F:protein serine/threonine kinase activity"/>
    <property type="evidence" value="ECO:0007669"/>
    <property type="project" value="UniProtKB-KW"/>
</dbReference>
<dbReference type="SUPFAM" id="SSF56112">
    <property type="entry name" value="Protein kinase-like (PK-like)"/>
    <property type="match status" value="1"/>
</dbReference>
<keyword evidence="15 21" id="KW-0472">Membrane</keyword>
<dbReference type="InterPro" id="IPR008266">
    <property type="entry name" value="Tyr_kinase_AS"/>
</dbReference>
<evidence type="ECO:0000256" key="1">
    <source>
        <dbReference type="ARBA" id="ARBA00004236"/>
    </source>
</evidence>
<dbReference type="GO" id="GO:0009755">
    <property type="term" value="P:hormone-mediated signaling pathway"/>
    <property type="evidence" value="ECO:0000318"/>
    <property type="project" value="GO_Central"/>
</dbReference>
<keyword evidence="10" id="KW-0677">Repeat</keyword>
<dbReference type="InterPro" id="IPR032675">
    <property type="entry name" value="LRR_dom_sf"/>
</dbReference>
<dbReference type="Pfam" id="PF00069">
    <property type="entry name" value="Pkinase"/>
    <property type="match status" value="1"/>
</dbReference>
<dbReference type="FunFam" id="1.10.510.10:FF:000445">
    <property type="entry name" value="MDIS1-interacting receptor like kinase 2"/>
    <property type="match status" value="1"/>
</dbReference>
<dbReference type="InterPro" id="IPR000719">
    <property type="entry name" value="Prot_kinase_dom"/>
</dbReference>
<dbReference type="InterPro" id="IPR017441">
    <property type="entry name" value="Protein_kinase_ATP_BS"/>
</dbReference>
<evidence type="ECO:0000256" key="12">
    <source>
        <dbReference type="ARBA" id="ARBA00022777"/>
    </source>
</evidence>
<keyword evidence="13 20" id="KW-0067">ATP-binding</keyword>
<dbReference type="PROSITE" id="PS00107">
    <property type="entry name" value="PROTEIN_KINASE_ATP"/>
    <property type="match status" value="1"/>
</dbReference>
<evidence type="ECO:0000256" key="4">
    <source>
        <dbReference type="ARBA" id="ARBA00022527"/>
    </source>
</evidence>
<sequence>SVSEIILSSLSLNGTLNVLDVASFPNLTCFNVTDNNLSGPIPSSIGNLSQLRFLDLAGNFFEGAIPRSIGQLRKLEKLDLRVNELTSSIPSELGLCANLTYLALAKNSISGELPLSLSNLVRLSEFGASDNRLSGELLPDFFANWTELVSLQLHDNFLSGQIPHTISRLANLQWISLFTNNFSGGIPRDFGKYSPSLIFVCFSDNSFTGELPPDLCSGFNCSGLTRVRLESNQFTTDITSAFGVHPNLVYVSLSNNQFVGNLSARWGDCINLTNLQIDGNKISGHIPPELGILSQLRVLALSSNELIGRIPDEMGDLGELFKLNLSNNHLAGYIPFSLGKLSKLSYLDLSENMLSGGIPDELANFENLLSLNLSNNNLSGNIPSEVGKLSTLQLLLDLSHNSLLTKLENLNLSHNNLSSMIPASLSNMENISSIDLLYNKLTGAVPSGRIFQQAPESAFIGNSGLCRNITGLSPWGTSCKLTHHRKKVPVGVSVGVSCLLLLAILIAVILLVLRWRKKLPDEEIKHLKKHKKSEQIIWEWERLGKFTFSDIAKATNDFSEEYCIGKGGFGSIYKAVLASSQIVAVKKLNAPESNNVPAVNRQSFENEIHVLTQVWHRNVIKLHGFCSMRGCIYLVYEFVERGSLAKVLDGGRGAAELDWGTRVKIVQGVAHAIAYLHHNCSPPIVHRDITLNNILLESNLEPRLSDFGIARLLNSSSSNWTTVARSYGYMAPKLATTMWVMNKCDVYSFGVVALEIMMGKHLGDLLSSLLMMKTSTISEDPNLLLKDGLDPRLPLPTGQRAKKVVFIVMAALACTRTSPDSRPNMHFVAQELSARAQTCLFE</sequence>
<evidence type="ECO:0000256" key="3">
    <source>
        <dbReference type="ARBA" id="ARBA00012513"/>
    </source>
</evidence>
<dbReference type="PRINTS" id="PR00019">
    <property type="entry name" value="LEURICHRPT"/>
</dbReference>
<evidence type="ECO:0000256" key="6">
    <source>
        <dbReference type="ARBA" id="ARBA00022614"/>
    </source>
</evidence>
<feature type="domain" description="Protein kinase" evidence="22">
    <location>
        <begin position="558"/>
        <end position="842"/>
    </location>
</feature>